<evidence type="ECO:0000256" key="3">
    <source>
        <dbReference type="ARBA" id="ARBA00022833"/>
    </source>
</evidence>
<evidence type="ECO:0000256" key="1">
    <source>
        <dbReference type="ARBA" id="ARBA00022723"/>
    </source>
</evidence>
<accession>A0A444WZG9</accession>
<proteinExistence type="predicted"/>
<reference evidence="6 7" key="1">
    <citation type="submission" date="2019-01" db="EMBL/GenBank/DDBJ databases">
        <title>Sequencing of cultivated peanut Arachis hypogaea provides insights into genome evolution and oil improvement.</title>
        <authorList>
            <person name="Chen X."/>
        </authorList>
    </citation>
    <scope>NUCLEOTIDE SEQUENCE [LARGE SCALE GENOMIC DNA]</scope>
    <source>
        <strain evidence="7">cv. Fuhuasheng</strain>
        <tissue evidence="6">Leaves</tissue>
    </source>
</reference>
<dbReference type="Pfam" id="PF04434">
    <property type="entry name" value="SWIM"/>
    <property type="match status" value="1"/>
</dbReference>
<feature type="domain" description="SWIM-type" evidence="5">
    <location>
        <begin position="189"/>
        <end position="225"/>
    </location>
</feature>
<name>A0A444WZG9_ARAHY</name>
<dbReference type="Pfam" id="PF03101">
    <property type="entry name" value="FAR1"/>
    <property type="match status" value="1"/>
</dbReference>
<comment type="caution">
    <text evidence="6">The sequence shown here is derived from an EMBL/GenBank/DDBJ whole genome shotgun (WGS) entry which is preliminary data.</text>
</comment>
<keyword evidence="2 4" id="KW-0863">Zinc-finger</keyword>
<dbReference type="PANTHER" id="PTHR47718:SF13">
    <property type="entry name" value="OS09G0290500 PROTEIN"/>
    <property type="match status" value="1"/>
</dbReference>
<dbReference type="InterPro" id="IPR007527">
    <property type="entry name" value="Znf_SWIM"/>
</dbReference>
<evidence type="ECO:0000256" key="2">
    <source>
        <dbReference type="ARBA" id="ARBA00022771"/>
    </source>
</evidence>
<dbReference type="GO" id="GO:0008270">
    <property type="term" value="F:zinc ion binding"/>
    <property type="evidence" value="ECO:0007669"/>
    <property type="project" value="UniProtKB-KW"/>
</dbReference>
<dbReference type="PROSITE" id="PS50966">
    <property type="entry name" value="ZF_SWIM"/>
    <property type="match status" value="1"/>
</dbReference>
<keyword evidence="1" id="KW-0479">Metal-binding</keyword>
<dbReference type="AlphaFoldDB" id="A0A444WZG9"/>
<dbReference type="InterPro" id="IPR006564">
    <property type="entry name" value="Znf_PMZ"/>
</dbReference>
<evidence type="ECO:0000313" key="6">
    <source>
        <dbReference type="EMBL" id="RYQ82795.1"/>
    </source>
</evidence>
<dbReference type="Proteomes" id="UP000289738">
    <property type="component" value="Chromosome B10"/>
</dbReference>
<evidence type="ECO:0000313" key="7">
    <source>
        <dbReference type="Proteomes" id="UP000289738"/>
    </source>
</evidence>
<organism evidence="6 7">
    <name type="scientific">Arachis hypogaea</name>
    <name type="common">Peanut</name>
    <dbReference type="NCBI Taxonomy" id="3818"/>
    <lineage>
        <taxon>Eukaryota</taxon>
        <taxon>Viridiplantae</taxon>
        <taxon>Streptophyta</taxon>
        <taxon>Embryophyta</taxon>
        <taxon>Tracheophyta</taxon>
        <taxon>Spermatophyta</taxon>
        <taxon>Magnoliopsida</taxon>
        <taxon>eudicotyledons</taxon>
        <taxon>Gunneridae</taxon>
        <taxon>Pentapetalae</taxon>
        <taxon>rosids</taxon>
        <taxon>fabids</taxon>
        <taxon>Fabales</taxon>
        <taxon>Fabaceae</taxon>
        <taxon>Papilionoideae</taxon>
        <taxon>50 kb inversion clade</taxon>
        <taxon>dalbergioids sensu lato</taxon>
        <taxon>Dalbergieae</taxon>
        <taxon>Pterocarpus clade</taxon>
        <taxon>Arachis</taxon>
    </lineage>
</organism>
<dbReference type="EMBL" id="SDMP01000020">
    <property type="protein sequence ID" value="RYQ82795.1"/>
    <property type="molecule type" value="Genomic_DNA"/>
</dbReference>
<sequence length="427" mass="48939">MSMMELVLEEQNIEDVPKVGMCFGTIEDANQFYQNYAKRIGFVTKIRFTRRVGKDKVPKNQMITCNREGKRKSRVSPIEKTNPRTNYNFPARISIRLNKEGLWIISKVCLDHSHPCDPEMAKLLTRNREMTMHMCRVIERNDEVGVRPNKTYQVLVGEAGGFSKINLMEKDVRNYLSRKDVSTSKERVYEVNYNAETKDITCMCQMFESRGILCRHSLVVLGHERVREIPRSYILDRWSKLVKRRHSDIKSSHDPSLLDPKTEMFDDLCSHSISVAQFASQTKETSDILHRYLDMAMAECQKHVANSSSNANELDNLLTLEDGGKDGGKDALSIFVGGCIISIQDIKSPPYVSTKGRPTNRLRSEKDKMIKKKTETKKRKSEITEKELQDANYNVNEGFESDSMGGSMGEFMSLLNSIHSYQFSNVD</sequence>
<evidence type="ECO:0000256" key="4">
    <source>
        <dbReference type="PROSITE-ProRule" id="PRU00325"/>
    </source>
</evidence>
<dbReference type="SMART" id="SM00575">
    <property type="entry name" value="ZnF_PMZ"/>
    <property type="match status" value="1"/>
</dbReference>
<gene>
    <name evidence="6" type="ORF">Ahy_B10g101364</name>
</gene>
<protein>
    <recommendedName>
        <fullName evidence="5">SWIM-type domain-containing protein</fullName>
    </recommendedName>
</protein>
<evidence type="ECO:0000259" key="5">
    <source>
        <dbReference type="PROSITE" id="PS50966"/>
    </source>
</evidence>
<keyword evidence="7" id="KW-1185">Reference proteome</keyword>
<dbReference type="PANTHER" id="PTHR47718">
    <property type="entry name" value="OS01G0519700 PROTEIN"/>
    <property type="match status" value="1"/>
</dbReference>
<keyword evidence="3" id="KW-0862">Zinc</keyword>
<dbReference type="InterPro" id="IPR004330">
    <property type="entry name" value="FAR1_DNA_bnd_dom"/>
</dbReference>